<evidence type="ECO:0000256" key="1">
    <source>
        <dbReference type="ARBA" id="ARBA00022679"/>
    </source>
</evidence>
<dbReference type="PANTHER" id="PTHR23359">
    <property type="entry name" value="NUCLEOTIDE KINASE"/>
    <property type="match status" value="1"/>
</dbReference>
<dbReference type="STRING" id="51511.ENSCSAVP00000006412"/>
<dbReference type="Pfam" id="PF00406">
    <property type="entry name" value="ADK"/>
    <property type="match status" value="1"/>
</dbReference>
<dbReference type="Proteomes" id="UP000007875">
    <property type="component" value="Unassembled WGS sequence"/>
</dbReference>
<dbReference type="Gene3D" id="3.40.50.300">
    <property type="entry name" value="P-loop containing nucleotide triphosphate hydrolases"/>
    <property type="match status" value="1"/>
</dbReference>
<protein>
    <recommendedName>
        <fullName evidence="7">Nucleoside-diphosphate kinase</fullName>
    </recommendedName>
</protein>
<keyword evidence="2" id="KW-0547">Nucleotide-binding</keyword>
<proteinExistence type="inferred from homology"/>
<dbReference type="GeneTree" id="ENSGT00940000158325"/>
<evidence type="ECO:0000256" key="3">
    <source>
        <dbReference type="ARBA" id="ARBA00022777"/>
    </source>
</evidence>
<dbReference type="InParanoid" id="H2YM60"/>
<keyword evidence="3 4" id="KW-0418">Kinase</keyword>
<accession>H2YM60</accession>
<dbReference type="InterPro" id="IPR033690">
    <property type="entry name" value="Adenylat_kinase_CS"/>
</dbReference>
<dbReference type="CDD" id="cd01428">
    <property type="entry name" value="ADK"/>
    <property type="match status" value="1"/>
</dbReference>
<reference evidence="5" key="3">
    <citation type="submission" date="2025-09" db="UniProtKB">
        <authorList>
            <consortium name="Ensembl"/>
        </authorList>
    </citation>
    <scope>IDENTIFICATION</scope>
</reference>
<comment type="similarity">
    <text evidence="4">Belongs to the adenylate kinase family.</text>
</comment>
<sequence>MEEFVDCKGFLIDGYPREVQQGIEFEQTIAPCTFVLWVDARQETMVQRLVKRGETSGRVDDNIDTIRSRLKTFVDSTEPVIEYYNKLNKIRRVNSEQAPDEVFSEVQTIFQDILP</sequence>
<keyword evidence="6" id="KW-1185">Reference proteome</keyword>
<dbReference type="GO" id="GO:0005524">
    <property type="term" value="F:ATP binding"/>
    <property type="evidence" value="ECO:0007669"/>
    <property type="project" value="InterPro"/>
</dbReference>
<keyword evidence="1 4" id="KW-0808">Transferase</keyword>
<dbReference type="eggNOG" id="KOG3079">
    <property type="taxonomic scope" value="Eukaryota"/>
</dbReference>
<name>H2YM60_CIOSA</name>
<dbReference type="InterPro" id="IPR000850">
    <property type="entry name" value="Adenylat/UMP-CMP_kin"/>
</dbReference>
<evidence type="ECO:0000313" key="5">
    <source>
        <dbReference type="Ensembl" id="ENSCSAVP00000006412.1"/>
    </source>
</evidence>
<dbReference type="AlphaFoldDB" id="H2YM60"/>
<dbReference type="PROSITE" id="PS00113">
    <property type="entry name" value="ADENYLATE_KINASE"/>
    <property type="match status" value="1"/>
</dbReference>
<dbReference type="FunCoup" id="H2YM60">
    <property type="interactions" value="3"/>
</dbReference>
<dbReference type="PRINTS" id="PR00094">
    <property type="entry name" value="ADENYLTKNASE"/>
</dbReference>
<evidence type="ECO:0008006" key="7">
    <source>
        <dbReference type="Google" id="ProtNLM"/>
    </source>
</evidence>
<evidence type="ECO:0000256" key="4">
    <source>
        <dbReference type="RuleBase" id="RU003330"/>
    </source>
</evidence>
<dbReference type="GO" id="GO:0019205">
    <property type="term" value="F:nucleobase-containing compound kinase activity"/>
    <property type="evidence" value="ECO:0007669"/>
    <property type="project" value="InterPro"/>
</dbReference>
<dbReference type="HOGENOM" id="CLU_032354_5_1_1"/>
<dbReference type="GO" id="GO:0006139">
    <property type="term" value="P:nucleobase-containing compound metabolic process"/>
    <property type="evidence" value="ECO:0007669"/>
    <property type="project" value="InterPro"/>
</dbReference>
<dbReference type="SUPFAM" id="SSF52540">
    <property type="entry name" value="P-loop containing nucleoside triphosphate hydrolases"/>
    <property type="match status" value="1"/>
</dbReference>
<dbReference type="InterPro" id="IPR027417">
    <property type="entry name" value="P-loop_NTPase"/>
</dbReference>
<evidence type="ECO:0000313" key="6">
    <source>
        <dbReference type="Proteomes" id="UP000007875"/>
    </source>
</evidence>
<evidence type="ECO:0000256" key="2">
    <source>
        <dbReference type="ARBA" id="ARBA00022741"/>
    </source>
</evidence>
<reference evidence="6" key="1">
    <citation type="submission" date="2003-08" db="EMBL/GenBank/DDBJ databases">
        <authorList>
            <person name="Birren B."/>
            <person name="Nusbaum C."/>
            <person name="Abebe A."/>
            <person name="Abouelleil A."/>
            <person name="Adekoya E."/>
            <person name="Ait-zahra M."/>
            <person name="Allen N."/>
            <person name="Allen T."/>
            <person name="An P."/>
            <person name="Anderson M."/>
            <person name="Anderson S."/>
            <person name="Arachchi H."/>
            <person name="Armbruster J."/>
            <person name="Bachantsang P."/>
            <person name="Baldwin J."/>
            <person name="Barry A."/>
            <person name="Bayul T."/>
            <person name="Blitshsteyn B."/>
            <person name="Bloom T."/>
            <person name="Blye J."/>
            <person name="Boguslavskiy L."/>
            <person name="Borowsky M."/>
            <person name="Boukhgalter B."/>
            <person name="Brunache A."/>
            <person name="Butler J."/>
            <person name="Calixte N."/>
            <person name="Calvo S."/>
            <person name="Camarata J."/>
            <person name="Campo K."/>
            <person name="Chang J."/>
            <person name="Cheshatsang Y."/>
            <person name="Citroen M."/>
            <person name="Collymore A."/>
            <person name="Considine T."/>
            <person name="Cook A."/>
            <person name="Cooke P."/>
            <person name="Corum B."/>
            <person name="Cuomo C."/>
            <person name="David R."/>
            <person name="Dawoe T."/>
            <person name="Degray S."/>
            <person name="Dodge S."/>
            <person name="Dooley K."/>
            <person name="Dorje P."/>
            <person name="Dorjee K."/>
            <person name="Dorris L."/>
            <person name="Duffey N."/>
            <person name="Dupes A."/>
            <person name="Elkins T."/>
            <person name="Engels R."/>
            <person name="Erickson J."/>
            <person name="Farina A."/>
            <person name="Faro S."/>
            <person name="Ferreira P."/>
            <person name="Fischer H."/>
            <person name="Fitzgerald M."/>
            <person name="Foley K."/>
            <person name="Gage D."/>
            <person name="Galagan J."/>
            <person name="Gearin G."/>
            <person name="Gnerre S."/>
            <person name="Gnirke A."/>
            <person name="Goyette A."/>
            <person name="Graham J."/>
            <person name="Grandbois E."/>
            <person name="Gyaltsen K."/>
            <person name="Hafez N."/>
            <person name="Hagopian D."/>
            <person name="Hagos B."/>
            <person name="Hall J."/>
            <person name="Hatcher B."/>
            <person name="Heller A."/>
            <person name="Higgins H."/>
            <person name="Honan T."/>
            <person name="Horn A."/>
            <person name="Houde N."/>
            <person name="Hughes L."/>
            <person name="Hulme W."/>
            <person name="Husby E."/>
            <person name="Iliev I."/>
            <person name="Jaffe D."/>
            <person name="Jones C."/>
            <person name="Kamal M."/>
            <person name="Kamat A."/>
            <person name="Kamvysselis M."/>
            <person name="Karlsson E."/>
            <person name="Kells C."/>
            <person name="Kieu A."/>
            <person name="Kisner P."/>
            <person name="Kodira C."/>
            <person name="Kulbokas E."/>
            <person name="Labutti K."/>
            <person name="Lama D."/>
            <person name="Landers T."/>
            <person name="Leger J."/>
            <person name="Levine S."/>
            <person name="Lewis D."/>
            <person name="Lewis T."/>
            <person name="Lindblad-toh K."/>
            <person name="Liu X."/>
            <person name="Lokyitsang T."/>
            <person name="Lokyitsang Y."/>
            <person name="Lucien O."/>
            <person name="Lui A."/>
            <person name="Ma L.J."/>
            <person name="Mabbitt R."/>
            <person name="Macdonald J."/>
            <person name="Maclean C."/>
            <person name="Major J."/>
            <person name="Manning J."/>
            <person name="Marabella R."/>
            <person name="Maru K."/>
            <person name="Matthews C."/>
            <person name="Mauceli E."/>
            <person name="Mccarthy M."/>
            <person name="Mcdonough S."/>
            <person name="Mcghee T."/>
            <person name="Meldrim J."/>
            <person name="Meneus L."/>
            <person name="Mesirov J."/>
            <person name="Mihalev A."/>
            <person name="Mihova T."/>
            <person name="Mikkelsen T."/>
            <person name="Mlenga V."/>
            <person name="Moru K."/>
            <person name="Mozes J."/>
            <person name="Mulrain L."/>
            <person name="Munson G."/>
            <person name="Naylor J."/>
            <person name="Newes C."/>
            <person name="Nguyen C."/>
            <person name="Nguyen N."/>
            <person name="Nguyen T."/>
            <person name="Nicol R."/>
            <person name="Nielsen C."/>
            <person name="Nizzari M."/>
            <person name="Norbu C."/>
            <person name="Norbu N."/>
            <person name="O'donnell P."/>
            <person name="Okoawo O."/>
            <person name="O'leary S."/>
            <person name="Omotosho B."/>
            <person name="O'neill K."/>
            <person name="Osman S."/>
            <person name="Parker S."/>
            <person name="Perrin D."/>
            <person name="Phunkhang P."/>
            <person name="Piqani B."/>
            <person name="Purcell S."/>
            <person name="Rachupka T."/>
            <person name="Ramasamy U."/>
            <person name="Rameau R."/>
            <person name="Ray V."/>
            <person name="Raymond C."/>
            <person name="Retta R."/>
            <person name="Richardson S."/>
            <person name="Rise C."/>
            <person name="Rodriguez J."/>
            <person name="Rogers J."/>
            <person name="Rogov P."/>
            <person name="Rutman M."/>
            <person name="Schupbach R."/>
            <person name="Seaman C."/>
            <person name="Settipalli S."/>
            <person name="Sharpe T."/>
            <person name="Sheridan J."/>
            <person name="Sherpa N."/>
            <person name="Shi J."/>
            <person name="Smirnov S."/>
            <person name="Smith C."/>
            <person name="Sougnez C."/>
            <person name="Spencer B."/>
            <person name="Stalker J."/>
            <person name="Stange-thomann N."/>
            <person name="Stavropoulos S."/>
            <person name="Stetson K."/>
            <person name="Stone C."/>
            <person name="Stone S."/>
            <person name="Stubbs M."/>
            <person name="Talamas J."/>
            <person name="Tchuinga P."/>
            <person name="Tenzing P."/>
            <person name="Tesfaye S."/>
            <person name="Theodore J."/>
            <person name="Thoulutsang Y."/>
            <person name="Topham K."/>
            <person name="Towey S."/>
            <person name="Tsamla T."/>
            <person name="Tsomo N."/>
            <person name="Vallee D."/>
            <person name="Vassiliev H."/>
            <person name="Venkataraman V."/>
            <person name="Vinson J."/>
            <person name="Vo A."/>
            <person name="Wade C."/>
            <person name="Wang S."/>
            <person name="Wangchuk T."/>
            <person name="Wangdi T."/>
            <person name="Whittaker C."/>
            <person name="Wilkinson J."/>
            <person name="Wu Y."/>
            <person name="Wyman D."/>
            <person name="Yadav S."/>
            <person name="Yang S."/>
            <person name="Yang X."/>
            <person name="Yeager S."/>
            <person name="Yee E."/>
            <person name="Young G."/>
            <person name="Zainoun J."/>
            <person name="Zembeck L."/>
            <person name="Zimmer A."/>
            <person name="Zody M."/>
            <person name="Lander E."/>
        </authorList>
    </citation>
    <scope>NUCLEOTIDE SEQUENCE [LARGE SCALE GENOMIC DNA]</scope>
</reference>
<dbReference type="OMA" id="HADDCES"/>
<organism evidence="5 6">
    <name type="scientific">Ciona savignyi</name>
    <name type="common">Pacific transparent sea squirt</name>
    <dbReference type="NCBI Taxonomy" id="51511"/>
    <lineage>
        <taxon>Eukaryota</taxon>
        <taxon>Metazoa</taxon>
        <taxon>Chordata</taxon>
        <taxon>Tunicata</taxon>
        <taxon>Ascidiacea</taxon>
        <taxon>Phlebobranchia</taxon>
        <taxon>Cionidae</taxon>
        <taxon>Ciona</taxon>
    </lineage>
</organism>
<reference evidence="5" key="2">
    <citation type="submission" date="2025-08" db="UniProtKB">
        <authorList>
            <consortium name="Ensembl"/>
        </authorList>
    </citation>
    <scope>IDENTIFICATION</scope>
</reference>
<dbReference type="Ensembl" id="ENSCSAVT00000006492.1">
    <property type="protein sequence ID" value="ENSCSAVP00000006412.1"/>
    <property type="gene ID" value="ENSCSAVG00000003840.1"/>
</dbReference>